<dbReference type="GO" id="GO:0006281">
    <property type="term" value="P:DNA repair"/>
    <property type="evidence" value="ECO:0007669"/>
    <property type="project" value="InterPro"/>
</dbReference>
<dbReference type="InterPro" id="IPR023170">
    <property type="entry name" value="HhH_base_excis_C"/>
</dbReference>
<reference evidence="3" key="1">
    <citation type="submission" date="2017-01" db="EMBL/GenBank/DDBJ databases">
        <title>Comparative genomics of anhydrobiosis in the tardigrade Hypsibius dujardini.</title>
        <authorList>
            <person name="Yoshida Y."/>
            <person name="Koutsovoulos G."/>
            <person name="Laetsch D."/>
            <person name="Stevens L."/>
            <person name="Kumar S."/>
            <person name="Horikawa D."/>
            <person name="Ishino K."/>
            <person name="Komine S."/>
            <person name="Tomita M."/>
            <person name="Blaxter M."/>
            <person name="Arakawa K."/>
        </authorList>
    </citation>
    <scope>NUCLEOTIDE SEQUENCE [LARGE SCALE GENOMIC DNA]</scope>
    <source>
        <strain evidence="3">Z151</strain>
    </source>
</reference>
<dbReference type="AlphaFoldDB" id="A0A1W0WPW1"/>
<organism evidence="2 3">
    <name type="scientific">Hypsibius exemplaris</name>
    <name type="common">Freshwater tardigrade</name>
    <dbReference type="NCBI Taxonomy" id="2072580"/>
    <lineage>
        <taxon>Eukaryota</taxon>
        <taxon>Metazoa</taxon>
        <taxon>Ecdysozoa</taxon>
        <taxon>Tardigrada</taxon>
        <taxon>Eutardigrada</taxon>
        <taxon>Parachela</taxon>
        <taxon>Hypsibioidea</taxon>
        <taxon>Hypsibiidae</taxon>
        <taxon>Hypsibius</taxon>
    </lineage>
</organism>
<evidence type="ECO:0000313" key="3">
    <source>
        <dbReference type="Proteomes" id="UP000192578"/>
    </source>
</evidence>
<dbReference type="OrthoDB" id="10248838at2759"/>
<accession>A0A1W0WPW1</accession>
<feature type="compositionally biased region" description="Polar residues" evidence="1">
    <location>
        <begin position="524"/>
        <end position="533"/>
    </location>
</feature>
<comment type="caution">
    <text evidence="2">The sequence shown here is derived from an EMBL/GenBank/DDBJ whole genome shotgun (WGS) entry which is preliminary data.</text>
</comment>
<dbReference type="SUPFAM" id="SSF48150">
    <property type="entry name" value="DNA-glycosylase"/>
    <property type="match status" value="1"/>
</dbReference>
<evidence type="ECO:0000313" key="2">
    <source>
        <dbReference type="EMBL" id="OQV17250.1"/>
    </source>
</evidence>
<keyword evidence="3" id="KW-1185">Reference proteome</keyword>
<dbReference type="GO" id="GO:0016787">
    <property type="term" value="F:hydrolase activity"/>
    <property type="evidence" value="ECO:0007669"/>
    <property type="project" value="UniProtKB-ARBA"/>
</dbReference>
<feature type="region of interest" description="Disordered" evidence="1">
    <location>
        <begin position="524"/>
        <end position="545"/>
    </location>
</feature>
<dbReference type="InterPro" id="IPR003651">
    <property type="entry name" value="Endonuclease3_FeS-loop_motif"/>
</dbReference>
<proteinExistence type="predicted"/>
<dbReference type="Gene3D" id="1.10.1670.10">
    <property type="entry name" value="Helix-hairpin-Helix base-excision DNA repair enzymes (C-terminal)"/>
    <property type="match status" value="1"/>
</dbReference>
<evidence type="ECO:0000256" key="1">
    <source>
        <dbReference type="SAM" id="MobiDB-lite"/>
    </source>
</evidence>
<dbReference type="InterPro" id="IPR011257">
    <property type="entry name" value="DNA_glycosylase"/>
</dbReference>
<protein>
    <submittedName>
        <fullName evidence="2">Uncharacterized protein</fullName>
    </submittedName>
</protein>
<dbReference type="Proteomes" id="UP000192578">
    <property type="component" value="Unassembled WGS sequence"/>
</dbReference>
<sequence>MEGQSINRVSERLLRSADIHAVDSEVRLLEVTSDQKSLRFLEPNLSGATVLAKAVKTLASWRDEASKESPIEPELTHCYKKLRQEGKSPLEDADYLYRAVVLRALRDEFMTDQRKCVLTLFTNWIVFHPSVERVLDEQEGPARDAERLRKIDDVPRFREPELRRRLTNVMARVNEFAWKSISPVEGKYQPAPEISQFLSDMEISPRSWTFPPNKRFDHRSRILSRLCRVTVDPFSVSAQKHFDQTVAQMASTSPSGSATATDIEDSLVALASEICLEEGPKCRECPLRSVCGAYKFQSANEPFLRLFYRQPSFTAHSVAVVCREGLECRLCSLDPMEDSYCAGKGVMMFPVLKQRLERKNVAMVMVRNQTSGQFLFEVLQLAAVGMGAKKGRKKKGEVPPEPEKIYPYQLFRVDLPIHMPPSSEEALRTVREQLHGHLPGTTLTVERNRRSDQREEIPCKGTLQVLYVYLATVDGNENVSDIKNESTSAERFFGVKAADLLPDMLSPCDWKLFQTFLLFHQQPQPATEETTAGRQVPRSRQDLPPRKRLTALEEACLKRYPTFRFEK</sequence>
<name>A0A1W0WPW1_HYPEX</name>
<dbReference type="EMBL" id="MTYJ01000063">
    <property type="protein sequence ID" value="OQV17250.1"/>
    <property type="molecule type" value="Genomic_DNA"/>
</dbReference>
<gene>
    <name evidence="2" type="ORF">BV898_08647</name>
</gene>
<dbReference type="GO" id="GO:0140097">
    <property type="term" value="F:catalytic activity, acting on DNA"/>
    <property type="evidence" value="ECO:0007669"/>
    <property type="project" value="UniProtKB-ARBA"/>
</dbReference>
<dbReference type="GO" id="GO:0051539">
    <property type="term" value="F:4 iron, 4 sulfur cluster binding"/>
    <property type="evidence" value="ECO:0007669"/>
    <property type="project" value="InterPro"/>
</dbReference>
<dbReference type="SMART" id="SM00525">
    <property type="entry name" value="FES"/>
    <property type="match status" value="1"/>
</dbReference>